<dbReference type="HOGENOM" id="CLU_021572_4_3_7"/>
<dbReference type="CDD" id="cd01335">
    <property type="entry name" value="Radical_SAM"/>
    <property type="match status" value="1"/>
</dbReference>
<keyword evidence="2" id="KW-0489">Methyltransferase</keyword>
<evidence type="ECO:0000256" key="3">
    <source>
        <dbReference type="ARBA" id="ARBA00022679"/>
    </source>
</evidence>
<evidence type="ECO:0000256" key="6">
    <source>
        <dbReference type="ARBA" id="ARBA00023004"/>
    </source>
</evidence>
<dbReference type="AlphaFoldDB" id="B5EC25"/>
<dbReference type="OrthoDB" id="9762608at2"/>
<dbReference type="InterPro" id="IPR007197">
    <property type="entry name" value="rSAM"/>
</dbReference>
<comment type="cofactor">
    <cofactor evidence="1">
        <name>[4Fe-4S] cluster</name>
        <dbReference type="ChEBI" id="CHEBI:49883"/>
    </cofactor>
</comment>
<dbReference type="SFLD" id="SFLDG01082">
    <property type="entry name" value="B12-binding_domain_containing"/>
    <property type="match status" value="1"/>
</dbReference>
<dbReference type="InterPro" id="IPR058240">
    <property type="entry name" value="rSAM_sf"/>
</dbReference>
<dbReference type="GO" id="GO:0046872">
    <property type="term" value="F:metal ion binding"/>
    <property type="evidence" value="ECO:0007669"/>
    <property type="project" value="UniProtKB-KW"/>
</dbReference>
<dbReference type="Proteomes" id="UP000008825">
    <property type="component" value="Chromosome"/>
</dbReference>
<evidence type="ECO:0000256" key="4">
    <source>
        <dbReference type="ARBA" id="ARBA00022691"/>
    </source>
</evidence>
<dbReference type="Pfam" id="PF02310">
    <property type="entry name" value="B12-binding"/>
    <property type="match status" value="1"/>
</dbReference>
<reference evidence="10 11" key="2">
    <citation type="journal article" date="2010" name="BMC Genomics">
        <title>The genome of Geobacter bemidjiensis, exemplar for the subsurface clade of Geobacter species that predominate in Fe(III)-reducing subsurface environments.</title>
        <authorList>
            <person name="Aklujkar M."/>
            <person name="Young N.D."/>
            <person name="Holmes D."/>
            <person name="Chavan M."/>
            <person name="Risso C."/>
            <person name="Kiss H.E."/>
            <person name="Han C.S."/>
            <person name="Land M.L."/>
            <person name="Lovley D.R."/>
        </authorList>
    </citation>
    <scope>NUCLEOTIDE SEQUENCE [LARGE SCALE GENOMIC DNA]</scope>
    <source>
        <strain evidence="11">ATCC BAA-1014 / DSM 16622 / JCM 12645 / Bem</strain>
    </source>
</reference>
<dbReference type="GO" id="GO:0005829">
    <property type="term" value="C:cytosol"/>
    <property type="evidence" value="ECO:0007669"/>
    <property type="project" value="TreeGrafter"/>
</dbReference>
<evidence type="ECO:0000256" key="5">
    <source>
        <dbReference type="ARBA" id="ARBA00022723"/>
    </source>
</evidence>
<sequence>MKLVLVLPKYSVPINEPCCFPLGFMSISAVLKQMGHQVTVLNFNLQEHDLESELVGADAALFTGFPAFAEFNCIVAAWCRERGIHTVLGGALATFAAEEMSRCFDAVVVGEGELVMEQALSSKGIIQGLKPDLDALPLPDYNGFGIDRYNELHSIRYMGVLTSRGCPYSCRFCAQTCSSQFRRLTAVFEEIDGYRANYGATHIVFNDNTLNLRKDRFMEICAGMKERGLAWSAAIRVDVFDEEMAAAAKEGGCSRFVVGIESFIDAKLQAMNKQITRAQIITTLELLRKYEIPYHGNVLVGLPDETYADILAELEAMPSGYNVFPMLVQPFIGTEYQSRSINDEETHRLTTIFTQYAVSKGMFVHKEAA</sequence>
<organism evidence="10 11">
    <name type="scientific">Citrifermentans bemidjiense (strain ATCC BAA-1014 / DSM 16622 / JCM 12645 / Bem)</name>
    <name type="common">Geobacter bemidjiensis</name>
    <dbReference type="NCBI Taxonomy" id="404380"/>
    <lineage>
        <taxon>Bacteria</taxon>
        <taxon>Pseudomonadati</taxon>
        <taxon>Thermodesulfobacteriota</taxon>
        <taxon>Desulfuromonadia</taxon>
        <taxon>Geobacterales</taxon>
        <taxon>Geobacteraceae</taxon>
        <taxon>Citrifermentans</taxon>
    </lineage>
</organism>
<feature type="domain" description="Radical SAM core" evidence="9">
    <location>
        <begin position="152"/>
        <end position="363"/>
    </location>
</feature>
<dbReference type="RefSeq" id="WP_012531915.1">
    <property type="nucleotide sequence ID" value="NC_011146.1"/>
</dbReference>
<keyword evidence="5" id="KW-0479">Metal-binding</keyword>
<keyword evidence="6" id="KW-0408">Iron</keyword>
<keyword evidence="11" id="KW-1185">Reference proteome</keyword>
<dbReference type="InterPro" id="IPR023404">
    <property type="entry name" value="rSAM_horseshoe"/>
</dbReference>
<gene>
    <name evidence="10" type="ordered locus">Gbem_3488</name>
</gene>
<dbReference type="Pfam" id="PF04055">
    <property type="entry name" value="Radical_SAM"/>
    <property type="match status" value="1"/>
</dbReference>
<dbReference type="InterPro" id="IPR006158">
    <property type="entry name" value="Cobalamin-bd"/>
</dbReference>
<dbReference type="PROSITE" id="PS51918">
    <property type="entry name" value="RADICAL_SAM"/>
    <property type="match status" value="1"/>
</dbReference>
<feature type="domain" description="B12-binding" evidence="8">
    <location>
        <begin position="1"/>
        <end position="130"/>
    </location>
</feature>
<dbReference type="eggNOG" id="COG1032">
    <property type="taxonomic scope" value="Bacteria"/>
</dbReference>
<dbReference type="EMBL" id="CP001124">
    <property type="protein sequence ID" value="ACH40481.1"/>
    <property type="molecule type" value="Genomic_DNA"/>
</dbReference>
<dbReference type="PANTHER" id="PTHR43409">
    <property type="entry name" value="ANAEROBIC MAGNESIUM-PROTOPORPHYRIN IX MONOMETHYL ESTER CYCLASE-RELATED"/>
    <property type="match status" value="1"/>
</dbReference>
<dbReference type="GO" id="GO:0031419">
    <property type="term" value="F:cobalamin binding"/>
    <property type="evidence" value="ECO:0007669"/>
    <property type="project" value="InterPro"/>
</dbReference>
<dbReference type="KEGG" id="gbm:Gbem_3488"/>
<evidence type="ECO:0000256" key="2">
    <source>
        <dbReference type="ARBA" id="ARBA00022603"/>
    </source>
</evidence>
<dbReference type="STRING" id="404380.Gbem_3488"/>
<dbReference type="PROSITE" id="PS51332">
    <property type="entry name" value="B12_BINDING"/>
    <property type="match status" value="1"/>
</dbReference>
<keyword evidence="7" id="KW-0411">Iron-sulfur</keyword>
<evidence type="ECO:0000313" key="10">
    <source>
        <dbReference type="EMBL" id="ACH40481.1"/>
    </source>
</evidence>
<reference evidence="10 11" key="1">
    <citation type="submission" date="2008-07" db="EMBL/GenBank/DDBJ databases">
        <title>Complete sequence of Geobacter bemidjiensis BEM.</title>
        <authorList>
            <consortium name="US DOE Joint Genome Institute"/>
            <person name="Lucas S."/>
            <person name="Copeland A."/>
            <person name="Lapidus A."/>
            <person name="Glavina del Rio T."/>
            <person name="Dalin E."/>
            <person name="Tice H."/>
            <person name="Bruce D."/>
            <person name="Goodwin L."/>
            <person name="Pitluck S."/>
            <person name="Kiss H."/>
            <person name="Brettin T."/>
            <person name="Detter J.C."/>
            <person name="Han C."/>
            <person name="Kuske C.R."/>
            <person name="Schmutz J."/>
            <person name="Larimer F."/>
            <person name="Land M."/>
            <person name="Hauser L."/>
            <person name="Kyrpides N."/>
            <person name="Lykidis A."/>
            <person name="Lovley D."/>
            <person name="Richardson P."/>
        </authorList>
    </citation>
    <scope>NUCLEOTIDE SEQUENCE [LARGE SCALE GENOMIC DNA]</scope>
    <source>
        <strain evidence="11">ATCC BAA-1014 / DSM 16622 / JCM 12645 / Bem</strain>
    </source>
</reference>
<evidence type="ECO:0000313" key="11">
    <source>
        <dbReference type="Proteomes" id="UP000008825"/>
    </source>
</evidence>
<dbReference type="Gene3D" id="3.40.50.280">
    <property type="entry name" value="Cobalamin-binding domain"/>
    <property type="match status" value="1"/>
</dbReference>
<dbReference type="SFLD" id="SFLDS00029">
    <property type="entry name" value="Radical_SAM"/>
    <property type="match status" value="1"/>
</dbReference>
<dbReference type="Gene3D" id="3.80.30.20">
    <property type="entry name" value="tm_1862 like domain"/>
    <property type="match status" value="1"/>
</dbReference>
<evidence type="ECO:0000259" key="9">
    <source>
        <dbReference type="PROSITE" id="PS51918"/>
    </source>
</evidence>
<evidence type="ECO:0000256" key="1">
    <source>
        <dbReference type="ARBA" id="ARBA00001966"/>
    </source>
</evidence>
<dbReference type="InterPro" id="IPR034466">
    <property type="entry name" value="Methyltransferase_Class_B"/>
</dbReference>
<name>B5EC25_CITBB</name>
<dbReference type="SMART" id="SM00729">
    <property type="entry name" value="Elp3"/>
    <property type="match status" value="1"/>
</dbReference>
<accession>B5EC25</accession>
<dbReference type="InterPro" id="IPR051198">
    <property type="entry name" value="BchE-like"/>
</dbReference>
<evidence type="ECO:0000259" key="8">
    <source>
        <dbReference type="PROSITE" id="PS51332"/>
    </source>
</evidence>
<dbReference type="InterPro" id="IPR006638">
    <property type="entry name" value="Elp3/MiaA/NifB-like_rSAM"/>
</dbReference>
<keyword evidence="4" id="KW-0949">S-adenosyl-L-methionine</keyword>
<dbReference type="SUPFAM" id="SSF102114">
    <property type="entry name" value="Radical SAM enzymes"/>
    <property type="match status" value="1"/>
</dbReference>
<proteinExistence type="predicted"/>
<evidence type="ECO:0000256" key="7">
    <source>
        <dbReference type="ARBA" id="ARBA00023014"/>
    </source>
</evidence>
<keyword evidence="3" id="KW-0808">Transferase</keyword>
<dbReference type="GO" id="GO:0051539">
    <property type="term" value="F:4 iron, 4 sulfur cluster binding"/>
    <property type="evidence" value="ECO:0007669"/>
    <property type="project" value="UniProtKB-KW"/>
</dbReference>
<dbReference type="GO" id="GO:0003824">
    <property type="term" value="F:catalytic activity"/>
    <property type="evidence" value="ECO:0007669"/>
    <property type="project" value="InterPro"/>
</dbReference>
<protein>
    <submittedName>
        <fullName evidence="10">Radical SAM domain iron-sulfur cluster-binding oxidoreductase with cobalamin-binding-like domain</fullName>
    </submittedName>
</protein>
<dbReference type="PANTHER" id="PTHR43409:SF7">
    <property type="entry name" value="BLL1977 PROTEIN"/>
    <property type="match status" value="1"/>
</dbReference>
<dbReference type="SFLD" id="SFLDG01123">
    <property type="entry name" value="methyltransferase_(Class_B)"/>
    <property type="match status" value="1"/>
</dbReference>